<organism evidence="3 4">
    <name type="scientific">Hibiscus sabdariffa</name>
    <name type="common">roselle</name>
    <dbReference type="NCBI Taxonomy" id="183260"/>
    <lineage>
        <taxon>Eukaryota</taxon>
        <taxon>Viridiplantae</taxon>
        <taxon>Streptophyta</taxon>
        <taxon>Embryophyta</taxon>
        <taxon>Tracheophyta</taxon>
        <taxon>Spermatophyta</taxon>
        <taxon>Magnoliopsida</taxon>
        <taxon>eudicotyledons</taxon>
        <taxon>Gunneridae</taxon>
        <taxon>Pentapetalae</taxon>
        <taxon>rosids</taxon>
        <taxon>malvids</taxon>
        <taxon>Malvales</taxon>
        <taxon>Malvaceae</taxon>
        <taxon>Malvoideae</taxon>
        <taxon>Hibiscus</taxon>
    </lineage>
</organism>
<dbReference type="EMBL" id="JBBPBN010000021">
    <property type="protein sequence ID" value="KAK9014444.1"/>
    <property type="molecule type" value="Genomic_DNA"/>
</dbReference>
<feature type="region of interest" description="Disordered" evidence="1">
    <location>
        <begin position="73"/>
        <end position="95"/>
    </location>
</feature>
<keyword evidence="4" id="KW-1185">Reference proteome</keyword>
<feature type="compositionally biased region" description="Basic and acidic residues" evidence="1">
    <location>
        <begin position="75"/>
        <end position="84"/>
    </location>
</feature>
<evidence type="ECO:0000313" key="3">
    <source>
        <dbReference type="EMBL" id="KAK9014451.1"/>
    </source>
</evidence>
<proteinExistence type="predicted"/>
<protein>
    <submittedName>
        <fullName evidence="3">Uncharacterized protein</fullName>
    </submittedName>
</protein>
<sequence>MSSKKEVSSMEATDRSKYDHDHSAANSMVEERMNNLDDLQSDQVPTLAIHEKSSLQSSPGELSVKNVVAALSSGHHHEISHQDEAVMNGDVDSPS</sequence>
<name>A0ABR2RNT5_9ROSI</name>
<reference evidence="3 4" key="1">
    <citation type="journal article" date="2024" name="G3 (Bethesda)">
        <title>Genome assembly of Hibiscus sabdariffa L. provides insights into metabolisms of medicinal natural products.</title>
        <authorList>
            <person name="Kim T."/>
        </authorList>
    </citation>
    <scope>NUCLEOTIDE SEQUENCE [LARGE SCALE GENOMIC DNA]</scope>
    <source>
        <strain evidence="3">TK-2024</strain>
        <tissue evidence="3">Old leaves</tissue>
    </source>
</reference>
<accession>A0ABR2RNT5</accession>
<gene>
    <name evidence="2" type="ORF">V6N11_005601</name>
    <name evidence="3" type="ORF">V6N11_005607</name>
</gene>
<dbReference type="EMBL" id="JBBPBN010000021">
    <property type="protein sequence ID" value="KAK9014451.1"/>
    <property type="molecule type" value="Genomic_DNA"/>
</dbReference>
<evidence type="ECO:0000313" key="2">
    <source>
        <dbReference type="EMBL" id="KAK9014444.1"/>
    </source>
</evidence>
<feature type="region of interest" description="Disordered" evidence="1">
    <location>
        <begin position="1"/>
        <end position="25"/>
    </location>
</feature>
<comment type="caution">
    <text evidence="3">The sequence shown here is derived from an EMBL/GenBank/DDBJ whole genome shotgun (WGS) entry which is preliminary data.</text>
</comment>
<dbReference type="Proteomes" id="UP001396334">
    <property type="component" value="Unassembled WGS sequence"/>
</dbReference>
<evidence type="ECO:0000313" key="4">
    <source>
        <dbReference type="Proteomes" id="UP001396334"/>
    </source>
</evidence>
<evidence type="ECO:0000256" key="1">
    <source>
        <dbReference type="SAM" id="MobiDB-lite"/>
    </source>
</evidence>